<name>A0A4R1CJS2_9ACTN</name>
<reference evidence="2 3" key="1">
    <citation type="submission" date="2019-03" db="EMBL/GenBank/DDBJ databases">
        <authorList>
            <person name="Kim M.K.M."/>
        </authorList>
    </citation>
    <scope>NUCLEOTIDE SEQUENCE [LARGE SCALE GENOMIC DNA]</scope>
    <source>
        <strain evidence="2 3">18JY15-6</strain>
    </source>
</reference>
<dbReference type="Gene3D" id="3.30.750.24">
    <property type="entry name" value="STAS domain"/>
    <property type="match status" value="1"/>
</dbReference>
<dbReference type="GO" id="GO:0043856">
    <property type="term" value="F:anti-sigma factor antagonist activity"/>
    <property type="evidence" value="ECO:0007669"/>
    <property type="project" value="TreeGrafter"/>
</dbReference>
<comment type="caution">
    <text evidence="2">The sequence shown here is derived from an EMBL/GenBank/DDBJ whole genome shotgun (WGS) entry which is preliminary data.</text>
</comment>
<evidence type="ECO:0000313" key="2">
    <source>
        <dbReference type="EMBL" id="TCJ31127.1"/>
    </source>
</evidence>
<dbReference type="SUPFAM" id="SSF52091">
    <property type="entry name" value="SpoIIaa-like"/>
    <property type="match status" value="1"/>
</dbReference>
<gene>
    <name evidence="2" type="ORF">EPD65_00705</name>
</gene>
<proteinExistence type="predicted"/>
<dbReference type="InterPro" id="IPR058548">
    <property type="entry name" value="MlaB-like_STAS"/>
</dbReference>
<dbReference type="PANTHER" id="PTHR33495">
    <property type="entry name" value="ANTI-SIGMA FACTOR ANTAGONIST TM_1081-RELATED-RELATED"/>
    <property type="match status" value="1"/>
</dbReference>
<feature type="domain" description="STAS" evidence="1">
    <location>
        <begin position="63"/>
        <end position="165"/>
    </location>
</feature>
<dbReference type="EMBL" id="SJZJ01000001">
    <property type="protein sequence ID" value="TCJ31127.1"/>
    <property type="molecule type" value="Genomic_DNA"/>
</dbReference>
<dbReference type="InterPro" id="IPR036513">
    <property type="entry name" value="STAS_dom_sf"/>
</dbReference>
<dbReference type="Pfam" id="PF13466">
    <property type="entry name" value="STAS_2"/>
    <property type="match status" value="1"/>
</dbReference>
<dbReference type="Proteomes" id="UP000295453">
    <property type="component" value="Unassembled WGS sequence"/>
</dbReference>
<organism evidence="2 3">
    <name type="scientific">Nocardioides jejuensis</name>
    <dbReference type="NCBI Taxonomy" id="2502782"/>
    <lineage>
        <taxon>Bacteria</taxon>
        <taxon>Bacillati</taxon>
        <taxon>Actinomycetota</taxon>
        <taxon>Actinomycetes</taxon>
        <taxon>Propionibacteriales</taxon>
        <taxon>Nocardioidaceae</taxon>
        <taxon>Nocardioides</taxon>
    </lineage>
</organism>
<sequence>MQPKVVLRRLTHVGEPRGAGIAGARVDAGEVDHVGEPTYWETGCGCSMVVEARHEMDEVGDEVLELSGSLDARSTPEMRTALQRLLDVPGRVVVLDLGAVTSADVVALRVIAAASRLSALRGGRVVLRGVPDAVRRLLTVSRLARLVEIERIPGSFAVPEQRGSADVISATRPAGDQRHS</sequence>
<evidence type="ECO:0000259" key="1">
    <source>
        <dbReference type="PROSITE" id="PS50801"/>
    </source>
</evidence>
<accession>A0A4R1CJS2</accession>
<evidence type="ECO:0000313" key="3">
    <source>
        <dbReference type="Proteomes" id="UP000295453"/>
    </source>
</evidence>
<dbReference type="AlphaFoldDB" id="A0A4R1CJS2"/>
<protein>
    <submittedName>
        <fullName evidence="2">Anti-sigma factor antagonist</fullName>
    </submittedName>
</protein>
<dbReference type="InterPro" id="IPR002645">
    <property type="entry name" value="STAS_dom"/>
</dbReference>
<keyword evidence="3" id="KW-1185">Reference proteome</keyword>
<dbReference type="OrthoDB" id="3787650at2"/>
<dbReference type="PANTHER" id="PTHR33495:SF2">
    <property type="entry name" value="ANTI-SIGMA FACTOR ANTAGONIST TM_1081-RELATED"/>
    <property type="match status" value="1"/>
</dbReference>
<dbReference type="CDD" id="cd07043">
    <property type="entry name" value="STAS_anti-anti-sigma_factors"/>
    <property type="match status" value="1"/>
</dbReference>
<dbReference type="PROSITE" id="PS50801">
    <property type="entry name" value="STAS"/>
    <property type="match status" value="1"/>
</dbReference>